<dbReference type="PROSITE" id="PS00012">
    <property type="entry name" value="PHOSPHOPANTETHEINE"/>
    <property type="match status" value="1"/>
</dbReference>
<dbReference type="GO" id="GO:0005829">
    <property type="term" value="C:cytosol"/>
    <property type="evidence" value="ECO:0007669"/>
    <property type="project" value="TreeGrafter"/>
</dbReference>
<dbReference type="GeneID" id="36944816"/>
<dbReference type="PANTHER" id="PTHR20863">
    <property type="entry name" value="ACYL CARRIER PROTEIN"/>
    <property type="match status" value="1"/>
</dbReference>
<evidence type="ECO:0000256" key="3">
    <source>
        <dbReference type="ARBA" id="ARBA00022450"/>
    </source>
</evidence>
<feature type="domain" description="Carrier" evidence="11">
    <location>
        <begin position="11"/>
        <end position="86"/>
    </location>
</feature>
<keyword evidence="5 9" id="KW-0597">Phosphoprotein</keyword>
<keyword evidence="12" id="KW-0150">Chloroplast</keyword>
<keyword evidence="12" id="KW-0934">Plastid</keyword>
<protein>
    <recommendedName>
        <fullName evidence="9 10">Acyl carrier protein</fullName>
        <shortName evidence="9">ACP</shortName>
    </recommendedName>
</protein>
<dbReference type="InterPro" id="IPR003231">
    <property type="entry name" value="ACP"/>
</dbReference>
<evidence type="ECO:0000256" key="9">
    <source>
        <dbReference type="HAMAP-Rule" id="MF_01217"/>
    </source>
</evidence>
<organism evidence="12">
    <name type="scientific">Grateloupia filicina</name>
    <dbReference type="NCBI Taxonomy" id="31455"/>
    <lineage>
        <taxon>Eukaryota</taxon>
        <taxon>Rhodophyta</taxon>
        <taxon>Florideophyceae</taxon>
        <taxon>Rhodymeniophycidae</taxon>
        <taxon>Halymeniales</taxon>
        <taxon>Halymeniaceae</taxon>
        <taxon>Grateloupia</taxon>
    </lineage>
</organism>
<evidence type="ECO:0000256" key="8">
    <source>
        <dbReference type="ARBA" id="ARBA00023160"/>
    </source>
</evidence>
<dbReference type="NCBIfam" id="TIGR00517">
    <property type="entry name" value="acyl_carrier"/>
    <property type="match status" value="1"/>
</dbReference>
<name>A0A2S1FXB9_9FLOR</name>
<dbReference type="GO" id="GO:0000036">
    <property type="term" value="F:acyl carrier activity"/>
    <property type="evidence" value="ECO:0007669"/>
    <property type="project" value="UniProtKB-UniRule"/>
</dbReference>
<keyword evidence="4 9" id="KW-0444">Lipid biosynthesis</keyword>
<evidence type="ECO:0000256" key="6">
    <source>
        <dbReference type="ARBA" id="ARBA00022832"/>
    </source>
</evidence>
<dbReference type="HAMAP" id="MF_01217">
    <property type="entry name" value="Acyl_carrier"/>
    <property type="match status" value="1"/>
</dbReference>
<dbReference type="GO" id="GO:0009245">
    <property type="term" value="P:lipid A biosynthetic process"/>
    <property type="evidence" value="ECO:0007669"/>
    <property type="project" value="TreeGrafter"/>
</dbReference>
<dbReference type="PROSITE" id="PS50075">
    <property type="entry name" value="CARRIER"/>
    <property type="match status" value="1"/>
</dbReference>
<dbReference type="GO" id="GO:0000035">
    <property type="term" value="F:acyl binding"/>
    <property type="evidence" value="ECO:0007669"/>
    <property type="project" value="TreeGrafter"/>
</dbReference>
<dbReference type="AlphaFoldDB" id="A0A2S1FXB9"/>
<dbReference type="RefSeq" id="YP_009488735.1">
    <property type="nucleotide sequence ID" value="NC_037841.1"/>
</dbReference>
<feature type="modified residue" description="O-(pantetheine 4'-phosphoryl)serine" evidence="9">
    <location>
        <position position="46"/>
    </location>
</feature>
<sequence>MASAESQESREDIFERVRDIVVQQLGIDKEEVNPESNFATDLGADSLDTVELVMAIEDEFSIAISDEDAEKITTLEQAINFIKAMVD</sequence>
<comment type="similarity">
    <text evidence="2 9">Belongs to the acyl carrier protein (ACP) family.</text>
</comment>
<dbReference type="InterPro" id="IPR009081">
    <property type="entry name" value="PP-bd_ACP"/>
</dbReference>
<dbReference type="InterPro" id="IPR006162">
    <property type="entry name" value="Ppantetheine_attach_site"/>
</dbReference>
<dbReference type="NCBIfam" id="NF002151">
    <property type="entry name" value="PRK00982.1-5"/>
    <property type="match status" value="1"/>
</dbReference>
<evidence type="ECO:0000256" key="2">
    <source>
        <dbReference type="ARBA" id="ARBA00010930"/>
    </source>
</evidence>
<dbReference type="NCBIfam" id="NF002149">
    <property type="entry name" value="PRK00982.1-3"/>
    <property type="match status" value="1"/>
</dbReference>
<dbReference type="FunFam" id="1.10.1200.10:FF:000003">
    <property type="entry name" value="Acyl carrier protein"/>
    <property type="match status" value="1"/>
</dbReference>
<dbReference type="EMBL" id="MG598531">
    <property type="protein sequence ID" value="AWD77416.1"/>
    <property type="molecule type" value="Genomic_DNA"/>
</dbReference>
<dbReference type="Gene3D" id="1.10.1200.10">
    <property type="entry name" value="ACP-like"/>
    <property type="match status" value="1"/>
</dbReference>
<dbReference type="NCBIfam" id="NF002148">
    <property type="entry name" value="PRK00982.1-2"/>
    <property type="match status" value="1"/>
</dbReference>
<evidence type="ECO:0000256" key="7">
    <source>
        <dbReference type="ARBA" id="ARBA00023098"/>
    </source>
</evidence>
<dbReference type="NCBIfam" id="NF002150">
    <property type="entry name" value="PRK00982.1-4"/>
    <property type="match status" value="1"/>
</dbReference>
<keyword evidence="6 9" id="KW-0276">Fatty acid metabolism</keyword>
<keyword evidence="7 9" id="KW-0443">Lipid metabolism</keyword>
<dbReference type="UniPathway" id="UPA00094"/>
<comment type="function">
    <text evidence="9 10">Carrier of the growing fatty acid chain in fatty acid biosynthesis.</text>
</comment>
<gene>
    <name evidence="9 12" type="primary">acpP</name>
    <name evidence="12" type="ORF">Grafi_p165</name>
</gene>
<comment type="subcellular location">
    <subcellularLocation>
        <location evidence="9">Plastid</location>
        <location evidence="9">Chloroplast</location>
    </subcellularLocation>
</comment>
<reference evidence="12" key="1">
    <citation type="submission" date="2017-12" db="EMBL/GenBank/DDBJ databases">
        <title>Complete Sequences of the chloroplast DNA of the Grateloupia filicina.</title>
        <authorList>
            <person name="Liu T."/>
            <person name="Liu C."/>
            <person name="Li Y."/>
        </authorList>
    </citation>
    <scope>NUCLEOTIDE SEQUENCE</scope>
</reference>
<dbReference type="GO" id="GO:0009507">
    <property type="term" value="C:chloroplast"/>
    <property type="evidence" value="ECO:0007669"/>
    <property type="project" value="UniProtKB-SubCell"/>
</dbReference>
<evidence type="ECO:0000313" key="12">
    <source>
        <dbReference type="EMBL" id="AWD77416.1"/>
    </source>
</evidence>
<evidence type="ECO:0000256" key="4">
    <source>
        <dbReference type="ARBA" id="ARBA00022516"/>
    </source>
</evidence>
<comment type="PTM">
    <text evidence="9">4'-phosphopantetheine is transferred from CoA to a specific serine of apo-ACP by AcpS. This modification is essential for activity because fatty acids are bound in thioester linkage to the sulfhydryl of the prosthetic group.</text>
</comment>
<dbReference type="GO" id="GO:0016020">
    <property type="term" value="C:membrane"/>
    <property type="evidence" value="ECO:0007669"/>
    <property type="project" value="GOC"/>
</dbReference>
<dbReference type="PANTHER" id="PTHR20863:SF76">
    <property type="entry name" value="CARRIER DOMAIN-CONTAINING PROTEIN"/>
    <property type="match status" value="1"/>
</dbReference>
<dbReference type="SUPFAM" id="SSF47336">
    <property type="entry name" value="ACP-like"/>
    <property type="match status" value="1"/>
</dbReference>
<proteinExistence type="inferred from homology"/>
<dbReference type="Pfam" id="PF00550">
    <property type="entry name" value="PP-binding"/>
    <property type="match status" value="1"/>
</dbReference>
<comment type="pathway">
    <text evidence="1 9">Lipid metabolism; fatty acid biosynthesis.</text>
</comment>
<dbReference type="InterPro" id="IPR036736">
    <property type="entry name" value="ACP-like_sf"/>
</dbReference>
<geneLocation type="chloroplast" evidence="12"/>
<evidence type="ECO:0000256" key="5">
    <source>
        <dbReference type="ARBA" id="ARBA00022553"/>
    </source>
</evidence>
<dbReference type="GO" id="GO:0005739">
    <property type="term" value="C:mitochondrion"/>
    <property type="evidence" value="ECO:0007669"/>
    <property type="project" value="UniProtKB-ARBA"/>
</dbReference>
<keyword evidence="3 9" id="KW-0596">Phosphopantetheine</keyword>
<evidence type="ECO:0000256" key="10">
    <source>
        <dbReference type="RuleBase" id="RU000722"/>
    </source>
</evidence>
<keyword evidence="8 9" id="KW-0275">Fatty acid biosynthesis</keyword>
<evidence type="ECO:0000259" key="11">
    <source>
        <dbReference type="PROSITE" id="PS50075"/>
    </source>
</evidence>
<evidence type="ECO:0000256" key="1">
    <source>
        <dbReference type="ARBA" id="ARBA00005194"/>
    </source>
</evidence>
<accession>A0A2S1FXB9</accession>